<feature type="domain" description="S-adenosyl-l-methionine hydroxide adenosyltransferase C-terminal" evidence="4">
    <location>
        <begin position="178"/>
        <end position="258"/>
    </location>
</feature>
<dbReference type="SUPFAM" id="SSF101852">
    <property type="entry name" value="Bacterial fluorinating enzyme, C-terminal domain"/>
    <property type="match status" value="1"/>
</dbReference>
<dbReference type="Gene3D" id="3.40.50.10790">
    <property type="entry name" value="S-adenosyl-l-methionine hydroxide adenosyltransferase, N-terminal"/>
    <property type="match status" value="1"/>
</dbReference>
<dbReference type="EMBL" id="JAIHOM010000244">
    <property type="protein sequence ID" value="MCW6039029.1"/>
    <property type="molecule type" value="Genomic_DNA"/>
</dbReference>
<dbReference type="PANTHER" id="PTHR35092:SF1">
    <property type="entry name" value="CHLORINASE MJ1651"/>
    <property type="match status" value="1"/>
</dbReference>
<evidence type="ECO:0000256" key="2">
    <source>
        <dbReference type="ARBA" id="ARBA00024035"/>
    </source>
</evidence>
<dbReference type="InterPro" id="IPR046469">
    <property type="entry name" value="SAM_HAT_N"/>
</dbReference>
<dbReference type="Proteomes" id="UP001526426">
    <property type="component" value="Unassembled WGS sequence"/>
</dbReference>
<dbReference type="Pfam" id="PF20257">
    <property type="entry name" value="SAM_HAT_C"/>
    <property type="match status" value="1"/>
</dbReference>
<comment type="similarity">
    <text evidence="2">Belongs to the SAM hydrolase / SAM-dependent halogenase family.</text>
</comment>
<evidence type="ECO:0000259" key="4">
    <source>
        <dbReference type="Pfam" id="PF20257"/>
    </source>
</evidence>
<sequence>MMAKRTIALLSDFGLQDVYVGVMKGAIAKINPHLTPIDITHQIPPQNIGAGRFCLMNAVPYFPPDTVYVAVVDPGVGTGRRSVAVSCEWGIFVAPDNGLLGGVLSLCQAQEAVELTNPVYWRSPFPSSTFHGRDIFAPVGAHLASGIPLREVGTEINPQSLITLPISPITRTASTIQGCIQYIDHFGNLITNIRADQVQGKDWAVHLDEQVISTSYTYSDRALGEIVALIGSHGWVELAINGGNAQRQLQLDYGDPVTVVFEQKLPDLSKKPHF</sequence>
<dbReference type="RefSeq" id="WP_265266983.1">
    <property type="nucleotide sequence ID" value="NZ_JAIHOM010000244.1"/>
</dbReference>
<keyword evidence="1" id="KW-0949">S-adenosyl-L-methionine</keyword>
<dbReference type="PIRSF" id="PIRSF006779">
    <property type="entry name" value="UCP006779"/>
    <property type="match status" value="1"/>
</dbReference>
<evidence type="ECO:0000313" key="6">
    <source>
        <dbReference type="Proteomes" id="UP001526426"/>
    </source>
</evidence>
<dbReference type="Gene3D" id="2.40.30.90">
    <property type="entry name" value="Bacterial fluorinating enzyme like"/>
    <property type="match status" value="1"/>
</dbReference>
<name>A0ABT3LBY7_9CYAN</name>
<gene>
    <name evidence="5" type="ORF">K4A83_22670</name>
</gene>
<proteinExistence type="inferred from homology"/>
<reference evidence="5 6" key="1">
    <citation type="submission" date="2021-08" db="EMBL/GenBank/DDBJ databases">
        <title>Draft genome sequence of Spirulina subsalsa with high tolerance to salinity and hype-accumulation of phycocyanin.</title>
        <authorList>
            <person name="Pei H."/>
            <person name="Jiang L."/>
        </authorList>
    </citation>
    <scope>NUCLEOTIDE SEQUENCE [LARGE SCALE GENOMIC DNA]</scope>
    <source>
        <strain evidence="5 6">FACHB-351</strain>
    </source>
</reference>
<accession>A0ABT3LBY7</accession>
<dbReference type="Pfam" id="PF01887">
    <property type="entry name" value="SAM_HAT_N"/>
    <property type="match status" value="1"/>
</dbReference>
<organism evidence="5 6">
    <name type="scientific">Spirulina subsalsa FACHB-351</name>
    <dbReference type="NCBI Taxonomy" id="234711"/>
    <lineage>
        <taxon>Bacteria</taxon>
        <taxon>Bacillati</taxon>
        <taxon>Cyanobacteriota</taxon>
        <taxon>Cyanophyceae</taxon>
        <taxon>Spirulinales</taxon>
        <taxon>Spirulinaceae</taxon>
        <taxon>Spirulina</taxon>
    </lineage>
</organism>
<evidence type="ECO:0000256" key="1">
    <source>
        <dbReference type="ARBA" id="ARBA00022691"/>
    </source>
</evidence>
<comment type="caution">
    <text evidence="5">The sequence shown here is derived from an EMBL/GenBank/DDBJ whole genome shotgun (WGS) entry which is preliminary data.</text>
</comment>
<dbReference type="InterPro" id="IPR002747">
    <property type="entry name" value="SAM_OH_AdoTrfase"/>
</dbReference>
<dbReference type="InterPro" id="IPR023228">
    <property type="entry name" value="SAM_OH_AdoTrfase_N_sf"/>
</dbReference>
<dbReference type="InterPro" id="IPR046470">
    <property type="entry name" value="SAM_HAT_C"/>
</dbReference>
<dbReference type="PANTHER" id="PTHR35092">
    <property type="entry name" value="CHLORINASE MJ1651"/>
    <property type="match status" value="1"/>
</dbReference>
<keyword evidence="6" id="KW-1185">Reference proteome</keyword>
<evidence type="ECO:0000259" key="3">
    <source>
        <dbReference type="Pfam" id="PF01887"/>
    </source>
</evidence>
<dbReference type="InterPro" id="IPR023227">
    <property type="entry name" value="SAM_OH_AdoTrfase_C_sf"/>
</dbReference>
<feature type="domain" description="S-adenosyl-l-methionine hydroxide adenosyltransferase N-terminal" evidence="3">
    <location>
        <begin position="7"/>
        <end position="153"/>
    </location>
</feature>
<evidence type="ECO:0000313" key="5">
    <source>
        <dbReference type="EMBL" id="MCW6039029.1"/>
    </source>
</evidence>
<dbReference type="SUPFAM" id="SSF102522">
    <property type="entry name" value="Bacterial fluorinating enzyme, N-terminal domain"/>
    <property type="match status" value="1"/>
</dbReference>
<protein>
    <submittedName>
        <fullName evidence="5">SAM-dependent chlorinase/fluorinase</fullName>
    </submittedName>
</protein>